<evidence type="ECO:0000256" key="2">
    <source>
        <dbReference type="ARBA" id="ARBA00004584"/>
    </source>
</evidence>
<dbReference type="Proteomes" id="UP001176940">
    <property type="component" value="Unassembled WGS sequence"/>
</dbReference>
<comment type="caution">
    <text evidence="9">The sequence shown here is derived from an EMBL/GenBank/DDBJ whole genome shotgun (WGS) entry which is preliminary data.</text>
</comment>
<dbReference type="EMBL" id="CAUEEQ010079224">
    <property type="protein sequence ID" value="CAJ0968395.1"/>
    <property type="molecule type" value="Genomic_DNA"/>
</dbReference>
<evidence type="ECO:0000256" key="6">
    <source>
        <dbReference type="ARBA" id="ARBA00023242"/>
    </source>
</evidence>
<feature type="coiled-coil region" evidence="8">
    <location>
        <begin position="33"/>
        <end position="74"/>
    </location>
</feature>
<evidence type="ECO:0000256" key="4">
    <source>
        <dbReference type="ARBA" id="ARBA00016395"/>
    </source>
</evidence>
<evidence type="ECO:0000313" key="9">
    <source>
        <dbReference type="EMBL" id="CAJ0968395.1"/>
    </source>
</evidence>
<evidence type="ECO:0000256" key="8">
    <source>
        <dbReference type="SAM" id="Coils"/>
    </source>
</evidence>
<keyword evidence="6" id="KW-0539">Nucleus</keyword>
<sequence length="281" mass="31823">MEQMQTLFREGVLSHLEQLETLSHSLAERQEQSRRQEEVVQEKREILLQLKKERDELQAKIKQQSKEIQVLSATDEGSRRPQPSTQEAMRDLRLEEMEAAMEALWFTGISGKKTEHGFCFCLSTAFEGHYLDSYYVEVKNLENPRIVRHSIPIFIPLAKITKHLQSNQKKFLTDLADHLNGFAGRKFQADRLQDPPGLCVPDTLQRNSLHTVISFSYNVPIDGRTFCFSAKLLYGAITGVLPTEALVTCPETAGPVQEAASSHAALFRSTPLHRAMESLTA</sequence>
<evidence type="ECO:0000256" key="1">
    <source>
        <dbReference type="ARBA" id="ARBA00004123"/>
    </source>
</evidence>
<reference evidence="9" key="1">
    <citation type="submission" date="2023-07" db="EMBL/GenBank/DDBJ databases">
        <authorList>
            <person name="Stuckert A."/>
        </authorList>
    </citation>
    <scope>NUCLEOTIDE SEQUENCE</scope>
</reference>
<gene>
    <name evidence="9" type="ORF">RIMI_LOCUS23056133</name>
</gene>
<organism evidence="9 10">
    <name type="scientific">Ranitomeya imitator</name>
    <name type="common">mimic poison frog</name>
    <dbReference type="NCBI Taxonomy" id="111125"/>
    <lineage>
        <taxon>Eukaryota</taxon>
        <taxon>Metazoa</taxon>
        <taxon>Chordata</taxon>
        <taxon>Craniata</taxon>
        <taxon>Vertebrata</taxon>
        <taxon>Euteleostomi</taxon>
        <taxon>Amphibia</taxon>
        <taxon>Batrachia</taxon>
        <taxon>Anura</taxon>
        <taxon>Neobatrachia</taxon>
        <taxon>Hyloidea</taxon>
        <taxon>Dendrobatidae</taxon>
        <taxon>Dendrobatinae</taxon>
        <taxon>Ranitomeya</taxon>
    </lineage>
</organism>
<evidence type="ECO:0000256" key="3">
    <source>
        <dbReference type="ARBA" id="ARBA00007321"/>
    </source>
</evidence>
<protein>
    <recommendedName>
        <fullName evidence="4">Centromere protein O</fullName>
    </recommendedName>
</protein>
<comment type="subcellular location">
    <subcellularLocation>
        <location evidence="2">Chromosome</location>
        <location evidence="2">Centromere</location>
    </subcellularLocation>
    <subcellularLocation>
        <location evidence="1">Nucleus</location>
    </subcellularLocation>
</comment>
<dbReference type="InterPro" id="IPR018464">
    <property type="entry name" value="CENP-O"/>
</dbReference>
<evidence type="ECO:0000313" key="10">
    <source>
        <dbReference type="Proteomes" id="UP001176940"/>
    </source>
</evidence>
<accession>A0ABN9MVB1</accession>
<name>A0ABN9MVB1_9NEOB</name>
<keyword evidence="8" id="KW-0175">Coiled coil</keyword>
<dbReference type="CDD" id="cd23836">
    <property type="entry name" value="DRWD-C_CENP-O"/>
    <property type="match status" value="1"/>
</dbReference>
<evidence type="ECO:0000256" key="7">
    <source>
        <dbReference type="ARBA" id="ARBA00023328"/>
    </source>
</evidence>
<keyword evidence="10" id="KW-1185">Reference proteome</keyword>
<evidence type="ECO:0000256" key="5">
    <source>
        <dbReference type="ARBA" id="ARBA00022454"/>
    </source>
</evidence>
<dbReference type="CDD" id="cd23835">
    <property type="entry name" value="DRWD-N_CENP-O"/>
    <property type="match status" value="1"/>
</dbReference>
<dbReference type="PANTHER" id="PTHR14582:SF1">
    <property type="entry name" value="CENTROMERE PROTEIN O"/>
    <property type="match status" value="1"/>
</dbReference>
<comment type="similarity">
    <text evidence="3">Belongs to the CENP-O/MCM21 family.</text>
</comment>
<keyword evidence="5" id="KW-0158">Chromosome</keyword>
<keyword evidence="7" id="KW-0137">Centromere</keyword>
<dbReference type="PANTHER" id="PTHR14582">
    <property type="entry name" value="INNER KINETOCHORE SUBUNIT MAL2"/>
    <property type="match status" value="1"/>
</dbReference>
<proteinExistence type="inferred from homology"/>